<dbReference type="InterPro" id="IPR001123">
    <property type="entry name" value="LeuE-type"/>
</dbReference>
<dbReference type="OrthoDB" id="9804822at2"/>
<evidence type="ECO:0000313" key="7">
    <source>
        <dbReference type="EMBL" id="CZF79237.1"/>
    </source>
</evidence>
<feature type="transmembrane region" description="Helical" evidence="6">
    <location>
        <begin position="39"/>
        <end position="66"/>
    </location>
</feature>
<evidence type="ECO:0000256" key="2">
    <source>
        <dbReference type="ARBA" id="ARBA00022475"/>
    </source>
</evidence>
<sequence>MELITFLLFIPACFALNMTPGPNNLLAMNNARCYGFQPALVASFGRIAAFAVMIALTASGLAVILYASEKVFVAIKLVGAMYLFWIAFQLWRSTSSPVSDVEADRKVKALLKQEFALAAGNPKAILIFTAFLPQFVDPSAPINQQFFILGLTFLVLEVVAISMYALFGIYLRQWFSKPKMARWFNRGCAVVLGVSGGNLLMMNRN</sequence>
<keyword evidence="5 6" id="KW-0472">Membrane</keyword>
<reference evidence="8" key="1">
    <citation type="submission" date="2016-02" db="EMBL/GenBank/DDBJ databases">
        <authorList>
            <person name="Rodrigo-Torres Lidia"/>
            <person name="Arahal R.David."/>
        </authorList>
    </citation>
    <scope>NUCLEOTIDE SEQUENCE [LARGE SCALE GENOMIC DNA]</scope>
    <source>
        <strain evidence="8">CECT 9029</strain>
    </source>
</reference>
<evidence type="ECO:0000256" key="3">
    <source>
        <dbReference type="ARBA" id="ARBA00022692"/>
    </source>
</evidence>
<keyword evidence="4 6" id="KW-1133">Transmembrane helix</keyword>
<name>A0A128EXI4_9GAMM</name>
<evidence type="ECO:0000256" key="6">
    <source>
        <dbReference type="SAM" id="Phobius"/>
    </source>
</evidence>
<comment type="subcellular location">
    <subcellularLocation>
        <location evidence="1">Cell membrane</location>
        <topology evidence="1">Multi-pass membrane protein</topology>
    </subcellularLocation>
</comment>
<accession>A0A128EXI4</accession>
<dbReference type="RefSeq" id="WP_062661958.1">
    <property type="nucleotide sequence ID" value="NZ_FIZX01000001.1"/>
</dbReference>
<dbReference type="Proteomes" id="UP000071641">
    <property type="component" value="Unassembled WGS sequence"/>
</dbReference>
<dbReference type="PIRSF" id="PIRSF006324">
    <property type="entry name" value="LeuE"/>
    <property type="match status" value="1"/>
</dbReference>
<evidence type="ECO:0000256" key="1">
    <source>
        <dbReference type="ARBA" id="ARBA00004651"/>
    </source>
</evidence>
<gene>
    <name evidence="7" type="primary">rhtB_2</name>
    <name evidence="7" type="ORF">GCE9029_01344</name>
</gene>
<keyword evidence="3 6" id="KW-0812">Transmembrane</keyword>
<organism evidence="7 8">
    <name type="scientific">Grimontia celer</name>
    <dbReference type="NCBI Taxonomy" id="1796497"/>
    <lineage>
        <taxon>Bacteria</taxon>
        <taxon>Pseudomonadati</taxon>
        <taxon>Pseudomonadota</taxon>
        <taxon>Gammaproteobacteria</taxon>
        <taxon>Vibrionales</taxon>
        <taxon>Vibrionaceae</taxon>
        <taxon>Grimontia</taxon>
    </lineage>
</organism>
<dbReference type="GO" id="GO:0015171">
    <property type="term" value="F:amino acid transmembrane transporter activity"/>
    <property type="evidence" value="ECO:0007669"/>
    <property type="project" value="TreeGrafter"/>
</dbReference>
<keyword evidence="8" id="KW-1185">Reference proteome</keyword>
<dbReference type="STRING" id="1796497.GCE9029_01344"/>
<evidence type="ECO:0000256" key="4">
    <source>
        <dbReference type="ARBA" id="ARBA00022989"/>
    </source>
</evidence>
<keyword evidence="2" id="KW-1003">Cell membrane</keyword>
<proteinExistence type="predicted"/>
<dbReference type="EMBL" id="FIZX01000001">
    <property type="protein sequence ID" value="CZF79237.1"/>
    <property type="molecule type" value="Genomic_DNA"/>
</dbReference>
<feature type="transmembrane region" description="Helical" evidence="6">
    <location>
        <begin position="146"/>
        <end position="171"/>
    </location>
</feature>
<feature type="transmembrane region" description="Helical" evidence="6">
    <location>
        <begin position="183"/>
        <end position="202"/>
    </location>
</feature>
<dbReference type="PANTHER" id="PTHR30086:SF20">
    <property type="entry name" value="ARGININE EXPORTER PROTEIN ARGO-RELATED"/>
    <property type="match status" value="1"/>
</dbReference>
<evidence type="ECO:0000256" key="5">
    <source>
        <dbReference type="ARBA" id="ARBA00023136"/>
    </source>
</evidence>
<protein>
    <submittedName>
        <fullName evidence="7">Homoserine/homoserine lactone efflux protein</fullName>
    </submittedName>
</protein>
<dbReference type="Pfam" id="PF01810">
    <property type="entry name" value="LysE"/>
    <property type="match status" value="1"/>
</dbReference>
<dbReference type="PANTHER" id="PTHR30086">
    <property type="entry name" value="ARGININE EXPORTER PROTEIN ARGO"/>
    <property type="match status" value="1"/>
</dbReference>
<dbReference type="GO" id="GO:0005886">
    <property type="term" value="C:plasma membrane"/>
    <property type="evidence" value="ECO:0007669"/>
    <property type="project" value="UniProtKB-SubCell"/>
</dbReference>
<feature type="transmembrane region" description="Helical" evidence="6">
    <location>
        <begin position="73"/>
        <end position="91"/>
    </location>
</feature>
<evidence type="ECO:0000313" key="8">
    <source>
        <dbReference type="Proteomes" id="UP000071641"/>
    </source>
</evidence>
<dbReference type="AlphaFoldDB" id="A0A128EXI4"/>